<feature type="transmembrane region" description="Helical" evidence="2">
    <location>
        <begin position="69"/>
        <end position="87"/>
    </location>
</feature>
<reference evidence="3" key="1">
    <citation type="submission" date="2021-01" db="EMBL/GenBank/DDBJ databases">
        <authorList>
            <person name="Kaushik A."/>
        </authorList>
    </citation>
    <scope>NUCLEOTIDE SEQUENCE</scope>
    <source>
        <strain evidence="3">AG1-1C</strain>
    </source>
</reference>
<proteinExistence type="predicted"/>
<dbReference type="EMBL" id="CAJMWS010000119">
    <property type="protein sequence ID" value="CAE6368545.1"/>
    <property type="molecule type" value="Genomic_DNA"/>
</dbReference>
<organism evidence="3 4">
    <name type="scientific">Rhizoctonia solani</name>
    <dbReference type="NCBI Taxonomy" id="456999"/>
    <lineage>
        <taxon>Eukaryota</taxon>
        <taxon>Fungi</taxon>
        <taxon>Dikarya</taxon>
        <taxon>Basidiomycota</taxon>
        <taxon>Agaricomycotina</taxon>
        <taxon>Agaricomycetes</taxon>
        <taxon>Cantharellales</taxon>
        <taxon>Ceratobasidiaceae</taxon>
        <taxon>Rhizoctonia</taxon>
    </lineage>
</organism>
<sequence length="147" mass="16589">MSTISPHYRTPHPSSEAYGPPYDPHASHQALTNARGKGPKETYSSPGYAYTNEVSTSRRPWWMLGFDKMSTAALFIIFGGAILGFSLSRTPMLNFNRLLELTTPGEGFWYEQAPFKANIIIHIFTSLRQYSSKMVDHRALIVQVYVV</sequence>
<accession>A0A8H2WC87</accession>
<evidence type="ECO:0000313" key="4">
    <source>
        <dbReference type="Proteomes" id="UP000663846"/>
    </source>
</evidence>
<comment type="caution">
    <text evidence="3">The sequence shown here is derived from an EMBL/GenBank/DDBJ whole genome shotgun (WGS) entry which is preliminary data.</text>
</comment>
<evidence type="ECO:0000256" key="1">
    <source>
        <dbReference type="SAM" id="MobiDB-lite"/>
    </source>
</evidence>
<evidence type="ECO:0000313" key="3">
    <source>
        <dbReference type="EMBL" id="CAE6368545.1"/>
    </source>
</evidence>
<name>A0A8H2WC87_9AGAM</name>
<keyword evidence="2" id="KW-1133">Transmembrane helix</keyword>
<protein>
    <submittedName>
        <fullName evidence="3">Uncharacterized protein</fullName>
    </submittedName>
</protein>
<keyword evidence="2" id="KW-0472">Membrane</keyword>
<dbReference type="AlphaFoldDB" id="A0A8H2WC87"/>
<keyword evidence="2" id="KW-0812">Transmembrane</keyword>
<dbReference type="Proteomes" id="UP000663846">
    <property type="component" value="Unassembled WGS sequence"/>
</dbReference>
<gene>
    <name evidence="3" type="ORF">RDB_LOCUS24423</name>
</gene>
<evidence type="ECO:0000256" key="2">
    <source>
        <dbReference type="SAM" id="Phobius"/>
    </source>
</evidence>
<feature type="region of interest" description="Disordered" evidence="1">
    <location>
        <begin position="1"/>
        <end position="44"/>
    </location>
</feature>